<dbReference type="InterPro" id="IPR011993">
    <property type="entry name" value="PH-like_dom_sf"/>
</dbReference>
<feature type="coiled-coil region" evidence="6">
    <location>
        <begin position="509"/>
        <end position="718"/>
    </location>
</feature>
<dbReference type="SMART" id="SM00036">
    <property type="entry name" value="CNH"/>
    <property type="match status" value="1"/>
</dbReference>
<keyword evidence="1" id="KW-0597">Phosphoprotein</keyword>
<dbReference type="OMA" id="KLEARCH"/>
<dbReference type="WBParaSite" id="HCON_00094950-00001">
    <property type="protein sequence ID" value="HCON_00094950-00001"/>
    <property type="gene ID" value="HCON_00094950"/>
</dbReference>
<keyword evidence="10" id="KW-1185">Reference proteome</keyword>
<dbReference type="InterPro" id="IPR050839">
    <property type="entry name" value="Rho-assoc_Ser/Thr_Kinase"/>
</dbReference>
<dbReference type="GO" id="GO:0004674">
    <property type="term" value="F:protein serine/threonine kinase activity"/>
    <property type="evidence" value="ECO:0007669"/>
    <property type="project" value="UniProtKB-EC"/>
</dbReference>
<organism evidence="10 11">
    <name type="scientific">Haemonchus contortus</name>
    <name type="common">Barber pole worm</name>
    <dbReference type="NCBI Taxonomy" id="6289"/>
    <lineage>
        <taxon>Eukaryota</taxon>
        <taxon>Metazoa</taxon>
        <taxon>Ecdysozoa</taxon>
        <taxon>Nematoda</taxon>
        <taxon>Chromadorea</taxon>
        <taxon>Rhabditida</taxon>
        <taxon>Rhabditina</taxon>
        <taxon>Rhabditomorpha</taxon>
        <taxon>Strongyloidea</taxon>
        <taxon>Trichostrongylidae</taxon>
        <taxon>Haemonchus</taxon>
    </lineage>
</organism>
<evidence type="ECO:0000256" key="2">
    <source>
        <dbReference type="ARBA" id="ARBA00022723"/>
    </source>
</evidence>
<dbReference type="PROSITE" id="PS50081">
    <property type="entry name" value="ZF_DAG_PE_2"/>
    <property type="match status" value="1"/>
</dbReference>
<name>A0A7I4YID6_HAECO</name>
<comment type="catalytic activity">
    <reaction evidence="4">
        <text>L-threonyl-[protein] + ATP = O-phospho-L-threonyl-[protein] + ADP + H(+)</text>
        <dbReference type="Rhea" id="RHEA:46608"/>
        <dbReference type="Rhea" id="RHEA-COMP:11060"/>
        <dbReference type="Rhea" id="RHEA-COMP:11605"/>
        <dbReference type="ChEBI" id="CHEBI:15378"/>
        <dbReference type="ChEBI" id="CHEBI:30013"/>
        <dbReference type="ChEBI" id="CHEBI:30616"/>
        <dbReference type="ChEBI" id="CHEBI:61977"/>
        <dbReference type="ChEBI" id="CHEBI:456216"/>
        <dbReference type="EC" id="2.7.11.1"/>
    </reaction>
</comment>
<accession>A0A7I4YID6</accession>
<dbReference type="GO" id="GO:0031032">
    <property type="term" value="P:actomyosin structure organization"/>
    <property type="evidence" value="ECO:0007669"/>
    <property type="project" value="TreeGrafter"/>
</dbReference>
<comment type="catalytic activity">
    <reaction evidence="5">
        <text>L-seryl-[protein] + ATP = O-phospho-L-seryl-[protein] + ADP + H(+)</text>
        <dbReference type="Rhea" id="RHEA:17989"/>
        <dbReference type="Rhea" id="RHEA-COMP:9863"/>
        <dbReference type="Rhea" id="RHEA-COMP:11604"/>
        <dbReference type="ChEBI" id="CHEBI:15378"/>
        <dbReference type="ChEBI" id="CHEBI:29999"/>
        <dbReference type="ChEBI" id="CHEBI:30616"/>
        <dbReference type="ChEBI" id="CHEBI:83421"/>
        <dbReference type="ChEBI" id="CHEBI:456216"/>
        <dbReference type="EC" id="2.7.11.1"/>
    </reaction>
</comment>
<dbReference type="PANTHER" id="PTHR22988:SF71">
    <property type="entry name" value="CITRON RHO-INTERACTING KINASE"/>
    <property type="match status" value="1"/>
</dbReference>
<proteinExistence type="predicted"/>
<evidence type="ECO:0000259" key="8">
    <source>
        <dbReference type="PROSITE" id="PS50081"/>
    </source>
</evidence>
<keyword evidence="2" id="KW-0479">Metal-binding</keyword>
<dbReference type="Pfam" id="PF00780">
    <property type="entry name" value="CNH"/>
    <property type="match status" value="1"/>
</dbReference>
<evidence type="ECO:0000256" key="3">
    <source>
        <dbReference type="ARBA" id="ARBA00022833"/>
    </source>
</evidence>
<dbReference type="SMART" id="SM00233">
    <property type="entry name" value="PH"/>
    <property type="match status" value="1"/>
</dbReference>
<evidence type="ECO:0000256" key="6">
    <source>
        <dbReference type="SAM" id="Coils"/>
    </source>
</evidence>
<dbReference type="Gene3D" id="2.30.29.30">
    <property type="entry name" value="Pleckstrin-homology domain (PH domain)/Phosphotyrosine-binding domain (PTB)"/>
    <property type="match status" value="1"/>
</dbReference>
<dbReference type="PANTHER" id="PTHR22988">
    <property type="entry name" value="MYOTONIC DYSTROPHY S/T KINASE-RELATED"/>
    <property type="match status" value="1"/>
</dbReference>
<feature type="coiled-coil region" evidence="6">
    <location>
        <begin position="54"/>
        <end position="253"/>
    </location>
</feature>
<feature type="domain" description="Phorbol-ester/DAG-type" evidence="8">
    <location>
        <begin position="839"/>
        <end position="890"/>
    </location>
</feature>
<feature type="domain" description="PH" evidence="7">
    <location>
        <begin position="908"/>
        <end position="1018"/>
    </location>
</feature>
<evidence type="ECO:0000313" key="10">
    <source>
        <dbReference type="Proteomes" id="UP000025227"/>
    </source>
</evidence>
<evidence type="ECO:0000259" key="7">
    <source>
        <dbReference type="PROSITE" id="PS50003"/>
    </source>
</evidence>
<feature type="domain" description="CNH" evidence="9">
    <location>
        <begin position="1042"/>
        <end position="1313"/>
    </location>
</feature>
<keyword evidence="3" id="KW-0862">Zinc</keyword>
<dbReference type="SUPFAM" id="SSF50729">
    <property type="entry name" value="PH domain-like"/>
    <property type="match status" value="1"/>
</dbReference>
<dbReference type="OrthoDB" id="5919042at2759"/>
<evidence type="ECO:0000256" key="4">
    <source>
        <dbReference type="ARBA" id="ARBA00047899"/>
    </source>
</evidence>
<dbReference type="Pfam" id="PF00169">
    <property type="entry name" value="PH"/>
    <property type="match status" value="1"/>
</dbReference>
<dbReference type="Proteomes" id="UP000025227">
    <property type="component" value="Unplaced"/>
</dbReference>
<evidence type="ECO:0000256" key="5">
    <source>
        <dbReference type="ARBA" id="ARBA00048679"/>
    </source>
</evidence>
<dbReference type="SUPFAM" id="SSF57889">
    <property type="entry name" value="Cysteine-rich domain"/>
    <property type="match status" value="1"/>
</dbReference>
<dbReference type="GO" id="GO:0005856">
    <property type="term" value="C:cytoskeleton"/>
    <property type="evidence" value="ECO:0007669"/>
    <property type="project" value="TreeGrafter"/>
</dbReference>
<feature type="coiled-coil region" evidence="6">
    <location>
        <begin position="300"/>
        <end position="459"/>
    </location>
</feature>
<evidence type="ECO:0000313" key="11">
    <source>
        <dbReference type="WBParaSite" id="HCON_00094950-00001"/>
    </source>
</evidence>
<dbReference type="InterPro" id="IPR001180">
    <property type="entry name" value="CNH_dom"/>
</dbReference>
<dbReference type="InterPro" id="IPR001849">
    <property type="entry name" value="PH_domain"/>
</dbReference>
<keyword evidence="6" id="KW-0175">Coiled coil</keyword>
<evidence type="ECO:0000259" key="9">
    <source>
        <dbReference type="PROSITE" id="PS50219"/>
    </source>
</evidence>
<dbReference type="PROSITE" id="PS50003">
    <property type="entry name" value="PH_DOMAIN"/>
    <property type="match status" value="1"/>
</dbReference>
<evidence type="ECO:0000256" key="1">
    <source>
        <dbReference type="ARBA" id="ARBA00022553"/>
    </source>
</evidence>
<dbReference type="GO" id="GO:0046872">
    <property type="term" value="F:metal ion binding"/>
    <property type="evidence" value="ECO:0007669"/>
    <property type="project" value="UniProtKB-KW"/>
</dbReference>
<dbReference type="InterPro" id="IPR046349">
    <property type="entry name" value="C1-like_sf"/>
</dbReference>
<sequence length="1364" mass="156675">MDTFYTPMRTPTAKARRKALSPTEQVPVEAGPSFSSPYAVVELGMDENEMRAHILEQDTTIRELRRTIKRMEEDMSSKMNESILIETSNRINSHESRLLQKDIAIYEHEVKEMKENLRIAKLDLSAEMNKRKTIEDDLTRRTIELEEFELKLKSANEAASKLQEKLVEKDQRITQLGSEISAAKFEYSVLETRYVKSKQDCEEAKSRNKTLTLEVASLKIALAECKEELRRGLEAVKDQKENMTKREIELRRSLESNLVSHNLSTSHSLINAFQSLSSQIETIQKTNLTSDQVADIQLKIGELTATNRFLEGKVMEYEEKENTLAKHLAEAQANAETAKAELAELQKKLVEIEGSSTLTHQYLLEESNKIKQQKAALRCELIELRRDYNKLKEKLEKMEPIKADAEEVEKLRAELDSSRRREEHFKREEARLKEELQSVQEKVRELEEALNLAKQKQGDVDMEQSMNCELREELKKAEAKLIELYQMVDTVDTQCEQYRLLKKRADETRQKALDECSQMATKLRETQRELELQKASEVEVNQLRAEKDRLEMKIRYLNDELRETHNDYRAELAQLARQISESKHKDATDNESYVQKIDELNRKVGQMESTSRSARRHLEELKLENEKLQEQVSDVAARELEVANENKKLRSGLAEAVLKIEQYKKEAENCKEMCKEMAEQLGANEEQIRKLEDEVANLEETLREKEKLEEYLQSQVKAKDMPKLSRRSTLLRTPSDISLEVIDPVIVEELENEKSSLLRELEEKKKVLMSRKMMPPPLPKDHRCQPSPIYSHPYTPTRNPLVALQSKSVGDVRDSLPQNKSSAVATPKPQKAIMRHDIPHSWNEVRKFGVFSIKCAVCFVGVPTFAKKKQCEHCKIIVHSHCSKRVGNTCGLSDQCANFYLDTYSKPNGRMNGWVRLFRDDSNVREWQSAWGEMDEKRLAFYDNDSVQTDLRKPFLSVDLENELRIVRVGSEVPLKMDNGQVSHNIVHIKTDSRNIYILAPSVQTAKRWAEALQSASTRRMMLTRRPSSFSEQSCLLVLSRPNNLTIHTTCVIDDYLLIGAQSGLFYTNMTSARVPVRIGGFNSVTAMACLTDLNILALIIDHKRSLALLPLPALKLALNDLHPSVRPDVVAGYDHLHAISYHRQDGQRYLCAASSARIYVLKYNATRDVFTGHQMIETREPAMCMLSTCNGLFFGADSFYFVQLTKGQLDPVRLVESSVADYPVALLQIRDDEILLAYQNHGIFVNSRGERTRNETVEWEHMPMEFEFTAPYLYVVHYDSIEILQVAEYTGPDSRTILDEREVFECRNAHVVCCRPNGDVLISISNTDSVEVHRFNATNSKRSAVKRKGLTAATFDKRSRVGL</sequence>
<dbReference type="PROSITE" id="PS50219">
    <property type="entry name" value="CNH"/>
    <property type="match status" value="1"/>
</dbReference>
<dbReference type="SMART" id="SM00109">
    <property type="entry name" value="C1"/>
    <property type="match status" value="1"/>
</dbReference>
<dbReference type="GO" id="GO:0005737">
    <property type="term" value="C:cytoplasm"/>
    <property type="evidence" value="ECO:0007669"/>
    <property type="project" value="TreeGrafter"/>
</dbReference>
<protein>
    <submittedName>
        <fullName evidence="11">Citron Rho-interacting kinase-like</fullName>
    </submittedName>
</protein>
<reference evidence="11" key="1">
    <citation type="submission" date="2020-12" db="UniProtKB">
        <authorList>
            <consortium name="WormBaseParasite"/>
        </authorList>
    </citation>
    <scope>IDENTIFICATION</scope>
    <source>
        <strain evidence="11">MHco3</strain>
    </source>
</reference>
<dbReference type="InterPro" id="IPR002219">
    <property type="entry name" value="PKC_DAG/PE"/>
</dbReference>
<dbReference type="Gene3D" id="1.10.287.1490">
    <property type="match status" value="1"/>
</dbReference>